<evidence type="ECO:0000256" key="4">
    <source>
        <dbReference type="ARBA" id="ARBA00022833"/>
    </source>
</evidence>
<comment type="similarity">
    <text evidence="2 6">Belongs to the KduI family.</text>
</comment>
<dbReference type="RefSeq" id="WP_167035240.1">
    <property type="nucleotide sequence ID" value="NZ_BAAANA010000002.1"/>
</dbReference>
<dbReference type="GO" id="GO:0008697">
    <property type="term" value="F:4-deoxy-L-threo-5-hexosulose-uronate ketol-isomerase activity"/>
    <property type="evidence" value="ECO:0007669"/>
    <property type="project" value="UniProtKB-UniRule"/>
</dbReference>
<dbReference type="PANTHER" id="PTHR38461">
    <property type="entry name" value="4-DEOXY-L-THREO-5-HEXOSULOSE-URONATE KETOL-ISOMERASE"/>
    <property type="match status" value="1"/>
</dbReference>
<dbReference type="InterPro" id="IPR014710">
    <property type="entry name" value="RmlC-like_jellyroll"/>
</dbReference>
<dbReference type="SUPFAM" id="SSF51182">
    <property type="entry name" value="RmlC-like cupins"/>
    <property type="match status" value="1"/>
</dbReference>
<evidence type="ECO:0000256" key="3">
    <source>
        <dbReference type="ARBA" id="ARBA00022723"/>
    </source>
</evidence>
<feature type="binding site" evidence="6">
    <location>
        <position position="204"/>
    </location>
    <ligand>
        <name>Zn(2+)</name>
        <dbReference type="ChEBI" id="CHEBI:29105"/>
    </ligand>
</feature>
<dbReference type="InterPro" id="IPR021120">
    <property type="entry name" value="KduI/IolB_isomerase"/>
</dbReference>
<dbReference type="EMBL" id="JABEMB010000007">
    <property type="protein sequence ID" value="NNH03641.1"/>
    <property type="molecule type" value="Genomic_DNA"/>
</dbReference>
<accession>A0A7Y2PYR2</accession>
<reference evidence="7 8" key="1">
    <citation type="submission" date="2020-05" db="EMBL/GenBank/DDBJ databases">
        <title>MicrobeNet Type strains.</title>
        <authorList>
            <person name="Nicholson A.C."/>
        </authorList>
    </citation>
    <scope>NUCLEOTIDE SEQUENCE [LARGE SCALE GENOMIC DNA]</scope>
    <source>
        <strain evidence="7 8">JCM 14282</strain>
    </source>
</reference>
<comment type="pathway">
    <text evidence="6">Glycan metabolism; pectin degradation; 2-dehydro-3-deoxy-D-gluconate from pectin: step 4/5.</text>
</comment>
<dbReference type="Gene3D" id="2.60.120.10">
    <property type="entry name" value="Jelly Rolls"/>
    <property type="match status" value="1"/>
</dbReference>
<dbReference type="Gene3D" id="2.60.120.520">
    <property type="entry name" value="pectin degrading enzyme 5-keto 4- deoxyuronate isomerase, domain 1"/>
    <property type="match status" value="1"/>
</dbReference>
<dbReference type="CDD" id="cd20294">
    <property type="entry name" value="cupin_KduI_N"/>
    <property type="match status" value="1"/>
</dbReference>
<name>A0A7Y2PYR2_9MICO</name>
<evidence type="ECO:0000256" key="5">
    <source>
        <dbReference type="ARBA" id="ARBA00023235"/>
    </source>
</evidence>
<feature type="binding site" evidence="6">
    <location>
        <position position="211"/>
    </location>
    <ligand>
        <name>Zn(2+)</name>
        <dbReference type="ChEBI" id="CHEBI:29105"/>
    </ligand>
</feature>
<comment type="caution">
    <text evidence="7">The sequence shown here is derived from an EMBL/GenBank/DDBJ whole genome shotgun (WGS) entry which is preliminary data.</text>
</comment>
<dbReference type="InterPro" id="IPR007045">
    <property type="entry name" value="KduI"/>
</dbReference>
<dbReference type="Proteomes" id="UP000543598">
    <property type="component" value="Unassembled WGS sequence"/>
</dbReference>
<evidence type="ECO:0000313" key="7">
    <source>
        <dbReference type="EMBL" id="NNH03641.1"/>
    </source>
</evidence>
<dbReference type="GO" id="GO:0019698">
    <property type="term" value="P:D-galacturonate catabolic process"/>
    <property type="evidence" value="ECO:0007669"/>
    <property type="project" value="TreeGrafter"/>
</dbReference>
<dbReference type="InterPro" id="IPR027449">
    <property type="entry name" value="KduI_N"/>
</dbReference>
<comment type="function">
    <text evidence="6">Catalyzes the isomerization of 5-dehydro-4-deoxy-D-glucuronate to 3-deoxy-D-glycero-2,5-hexodiulosonate.</text>
</comment>
<feature type="binding site" evidence="6">
    <location>
        <position position="206"/>
    </location>
    <ligand>
        <name>Zn(2+)</name>
        <dbReference type="ChEBI" id="CHEBI:29105"/>
    </ligand>
</feature>
<keyword evidence="4 6" id="KW-0862">Zinc</keyword>
<evidence type="ECO:0000313" key="8">
    <source>
        <dbReference type="Proteomes" id="UP000543598"/>
    </source>
</evidence>
<dbReference type="GO" id="GO:0045490">
    <property type="term" value="P:pectin catabolic process"/>
    <property type="evidence" value="ECO:0007669"/>
    <property type="project" value="UniProtKB-UniRule"/>
</dbReference>
<protein>
    <recommendedName>
        <fullName evidence="6">4-deoxy-L-threo-5-hexosulose-uronate ketol-isomerase</fullName>
        <ecNumber evidence="6">5.3.1.17</ecNumber>
    </recommendedName>
    <alternativeName>
        <fullName evidence="6">5-keto-4-deoxyuronate isomerase</fullName>
    </alternativeName>
    <alternativeName>
        <fullName evidence="6">DKI isomerase</fullName>
    </alternativeName>
</protein>
<comment type="cofactor">
    <cofactor evidence="6">
        <name>Zn(2+)</name>
        <dbReference type="ChEBI" id="CHEBI:29105"/>
    </cofactor>
    <text evidence="6">Binds 1 zinc ion per subunit.</text>
</comment>
<evidence type="ECO:0000256" key="1">
    <source>
        <dbReference type="ARBA" id="ARBA00000552"/>
    </source>
</evidence>
<keyword evidence="5 6" id="KW-0413">Isomerase</keyword>
<evidence type="ECO:0000256" key="6">
    <source>
        <dbReference type="HAMAP-Rule" id="MF_00687"/>
    </source>
</evidence>
<dbReference type="AlphaFoldDB" id="A0A7Y2PYR2"/>
<keyword evidence="3 6" id="KW-0479">Metal-binding</keyword>
<dbReference type="EC" id="5.3.1.17" evidence="6"/>
<comment type="catalytic activity">
    <reaction evidence="1 6">
        <text>5-dehydro-4-deoxy-D-glucuronate = 3-deoxy-D-glycero-2,5-hexodiulosonate</text>
        <dbReference type="Rhea" id="RHEA:23896"/>
        <dbReference type="ChEBI" id="CHEBI:17117"/>
        <dbReference type="ChEBI" id="CHEBI:29071"/>
        <dbReference type="EC" id="5.3.1.17"/>
    </reaction>
</comment>
<gene>
    <name evidence="6 7" type="primary">kduI</name>
    <name evidence="7" type="ORF">HLA99_07240</name>
</gene>
<organism evidence="7 8">
    <name type="scientific">Microbacterium ulmi</name>
    <dbReference type="NCBI Taxonomy" id="179095"/>
    <lineage>
        <taxon>Bacteria</taxon>
        <taxon>Bacillati</taxon>
        <taxon>Actinomycetota</taxon>
        <taxon>Actinomycetes</taxon>
        <taxon>Micrococcales</taxon>
        <taxon>Microbacteriaceae</taxon>
        <taxon>Microbacterium</taxon>
    </lineage>
</organism>
<dbReference type="GO" id="GO:0042840">
    <property type="term" value="P:D-glucuronate catabolic process"/>
    <property type="evidence" value="ECO:0007669"/>
    <property type="project" value="TreeGrafter"/>
</dbReference>
<feature type="binding site" evidence="6">
    <location>
        <position position="253"/>
    </location>
    <ligand>
        <name>Zn(2+)</name>
        <dbReference type="ChEBI" id="CHEBI:29105"/>
    </ligand>
</feature>
<dbReference type="CDD" id="cd20491">
    <property type="entry name" value="cupin_KduI_C"/>
    <property type="match status" value="1"/>
</dbReference>
<evidence type="ECO:0000256" key="2">
    <source>
        <dbReference type="ARBA" id="ARBA00008086"/>
    </source>
</evidence>
<dbReference type="NCBIfam" id="NF002091">
    <property type="entry name" value="PRK00924.1"/>
    <property type="match status" value="1"/>
</dbReference>
<dbReference type="UniPathway" id="UPA00545">
    <property type="reaction ID" value="UER00826"/>
</dbReference>
<dbReference type="HAMAP" id="MF_00687">
    <property type="entry name" value="KduI"/>
    <property type="match status" value="1"/>
</dbReference>
<dbReference type="Pfam" id="PF04962">
    <property type="entry name" value="KduI"/>
    <property type="match status" value="1"/>
</dbReference>
<dbReference type="GO" id="GO:0008270">
    <property type="term" value="F:zinc ion binding"/>
    <property type="evidence" value="ECO:0007669"/>
    <property type="project" value="UniProtKB-UniRule"/>
</dbReference>
<keyword evidence="8" id="KW-1185">Reference proteome</keyword>
<proteinExistence type="inferred from homology"/>
<sequence>MEQRYATNPAQIPGMTTTQLREQYLVPDLFVAGEITVVYTHHDRIVLGGAVPAGTDLVLPGYPEIRSDFFLEHRELGIVNVGGTGTVTADGEVYELVKGACLYLGRGIRDVVFADGSANVEPSRDADGETGAQFYLFSAPAHTSYPAALVSPGEGTVRELGDQLTSNRRTLNQYIHENGVTSCQIVMGVTQLHPGSMWNTMPAHTHDRRTECYLYFDLPEDARVIHLLGERQETRHLVVADRQAVISPSWSLHSGVGTAAYTFVWAMAGENQAFDDMDPAPVTDLA</sequence>
<dbReference type="PANTHER" id="PTHR38461:SF1">
    <property type="entry name" value="4-DEOXY-L-THREO-5-HEXOSULOSE-URONATE KETOL-ISOMERASE"/>
    <property type="match status" value="1"/>
</dbReference>
<dbReference type="InterPro" id="IPR011051">
    <property type="entry name" value="RmlC_Cupin_sf"/>
</dbReference>